<dbReference type="InterPro" id="IPR011057">
    <property type="entry name" value="Mss4-like_sf"/>
</dbReference>
<dbReference type="InterPro" id="IPR052355">
    <property type="entry name" value="CENP-V-like"/>
</dbReference>
<sequence>MSSLKAYSGSCHCGDVQYQIKLKFPPDMKSPQNGETIRIYKCNCTTCQKMGYFHCRPITPADDFILTSPTTVEELGDYRTFSKKTGWYFCKKCGCRIVGLAGEWEQVELDVEQWAGTKKELDKEHVVKVWKTKGMTITTVMDGKEVTKPYHYVSVNAVTLEPSDDIDLRKWHENGWVFYVQNLVMENGSSQLRLNEPFDGGMY</sequence>
<dbReference type="GO" id="GO:0046872">
    <property type="term" value="F:metal ion binding"/>
    <property type="evidence" value="ECO:0007669"/>
    <property type="project" value="UniProtKB-KW"/>
</dbReference>
<comment type="similarity">
    <text evidence="1">Belongs to the Gfa family.</text>
</comment>
<dbReference type="SUPFAM" id="SSF51316">
    <property type="entry name" value="Mss4-like"/>
    <property type="match status" value="1"/>
</dbReference>
<dbReference type="PANTHER" id="PTHR28620:SF1">
    <property type="entry name" value="CENP-V_GFA DOMAIN-CONTAINING PROTEIN"/>
    <property type="match status" value="1"/>
</dbReference>
<dbReference type="OrthoDB" id="3930719at2759"/>
<dbReference type="PROSITE" id="PS51891">
    <property type="entry name" value="CENP_V_GFA"/>
    <property type="match status" value="1"/>
</dbReference>
<evidence type="ECO:0000256" key="2">
    <source>
        <dbReference type="ARBA" id="ARBA00022723"/>
    </source>
</evidence>
<evidence type="ECO:0000313" key="5">
    <source>
        <dbReference type="EMBL" id="KAF1938684.1"/>
    </source>
</evidence>
<dbReference type="Proteomes" id="UP000800038">
    <property type="component" value="Unassembled WGS sequence"/>
</dbReference>
<keyword evidence="2" id="KW-0479">Metal-binding</keyword>
<proteinExistence type="inferred from homology"/>
<keyword evidence="3" id="KW-0862">Zinc</keyword>
<name>A0A6A5SG92_9PLEO</name>
<dbReference type="Gene3D" id="2.170.150.70">
    <property type="match status" value="1"/>
</dbReference>
<dbReference type="Pfam" id="PF04828">
    <property type="entry name" value="GFA"/>
    <property type="match status" value="1"/>
</dbReference>
<dbReference type="GO" id="GO:0016846">
    <property type="term" value="F:carbon-sulfur lyase activity"/>
    <property type="evidence" value="ECO:0007669"/>
    <property type="project" value="InterPro"/>
</dbReference>
<protein>
    <recommendedName>
        <fullName evidence="4">CENP-V/GFA domain-containing protein</fullName>
    </recommendedName>
</protein>
<evidence type="ECO:0000259" key="4">
    <source>
        <dbReference type="PROSITE" id="PS51891"/>
    </source>
</evidence>
<dbReference type="InterPro" id="IPR006913">
    <property type="entry name" value="CENP-V/GFA"/>
</dbReference>
<dbReference type="PANTHER" id="PTHR28620">
    <property type="entry name" value="CENTROMERE PROTEIN V"/>
    <property type="match status" value="1"/>
</dbReference>
<dbReference type="AlphaFoldDB" id="A0A6A5SG92"/>
<dbReference type="EMBL" id="ML976098">
    <property type="protein sequence ID" value="KAF1938684.1"/>
    <property type="molecule type" value="Genomic_DNA"/>
</dbReference>
<evidence type="ECO:0000313" key="6">
    <source>
        <dbReference type="Proteomes" id="UP000800038"/>
    </source>
</evidence>
<gene>
    <name evidence="5" type="ORF">EJ02DRAFT_17427</name>
</gene>
<evidence type="ECO:0000256" key="3">
    <source>
        <dbReference type="ARBA" id="ARBA00022833"/>
    </source>
</evidence>
<evidence type="ECO:0000256" key="1">
    <source>
        <dbReference type="ARBA" id="ARBA00005495"/>
    </source>
</evidence>
<reference evidence="5" key="1">
    <citation type="journal article" date="2020" name="Stud. Mycol.">
        <title>101 Dothideomycetes genomes: a test case for predicting lifestyles and emergence of pathogens.</title>
        <authorList>
            <person name="Haridas S."/>
            <person name="Albert R."/>
            <person name="Binder M."/>
            <person name="Bloem J."/>
            <person name="Labutti K."/>
            <person name="Salamov A."/>
            <person name="Andreopoulos B."/>
            <person name="Baker S."/>
            <person name="Barry K."/>
            <person name="Bills G."/>
            <person name="Bluhm B."/>
            <person name="Cannon C."/>
            <person name="Castanera R."/>
            <person name="Culley D."/>
            <person name="Daum C."/>
            <person name="Ezra D."/>
            <person name="Gonzalez J."/>
            <person name="Henrissat B."/>
            <person name="Kuo A."/>
            <person name="Liang C."/>
            <person name="Lipzen A."/>
            <person name="Lutzoni F."/>
            <person name="Magnuson J."/>
            <person name="Mondo S."/>
            <person name="Nolan M."/>
            <person name="Ohm R."/>
            <person name="Pangilinan J."/>
            <person name="Park H.-J."/>
            <person name="Ramirez L."/>
            <person name="Alfaro M."/>
            <person name="Sun H."/>
            <person name="Tritt A."/>
            <person name="Yoshinaga Y."/>
            <person name="Zwiers L.-H."/>
            <person name="Turgeon B."/>
            <person name="Goodwin S."/>
            <person name="Spatafora J."/>
            <person name="Crous P."/>
            <person name="Grigoriev I."/>
        </authorList>
    </citation>
    <scope>NUCLEOTIDE SEQUENCE</scope>
    <source>
        <strain evidence="5">CBS 161.51</strain>
    </source>
</reference>
<accession>A0A6A5SG92</accession>
<keyword evidence="6" id="KW-1185">Reference proteome</keyword>
<feature type="domain" description="CENP-V/GFA" evidence="4">
    <location>
        <begin position="7"/>
        <end position="151"/>
    </location>
</feature>
<organism evidence="5 6">
    <name type="scientific">Clathrospora elynae</name>
    <dbReference type="NCBI Taxonomy" id="706981"/>
    <lineage>
        <taxon>Eukaryota</taxon>
        <taxon>Fungi</taxon>
        <taxon>Dikarya</taxon>
        <taxon>Ascomycota</taxon>
        <taxon>Pezizomycotina</taxon>
        <taxon>Dothideomycetes</taxon>
        <taxon>Pleosporomycetidae</taxon>
        <taxon>Pleosporales</taxon>
        <taxon>Diademaceae</taxon>
        <taxon>Clathrospora</taxon>
    </lineage>
</organism>